<evidence type="ECO:0000313" key="3">
    <source>
        <dbReference type="Proteomes" id="UP001054945"/>
    </source>
</evidence>
<organism evidence="2 3">
    <name type="scientific">Caerostris extrusa</name>
    <name type="common">Bark spider</name>
    <name type="synonym">Caerostris bankana</name>
    <dbReference type="NCBI Taxonomy" id="172846"/>
    <lineage>
        <taxon>Eukaryota</taxon>
        <taxon>Metazoa</taxon>
        <taxon>Ecdysozoa</taxon>
        <taxon>Arthropoda</taxon>
        <taxon>Chelicerata</taxon>
        <taxon>Arachnida</taxon>
        <taxon>Araneae</taxon>
        <taxon>Araneomorphae</taxon>
        <taxon>Entelegynae</taxon>
        <taxon>Araneoidea</taxon>
        <taxon>Araneidae</taxon>
        <taxon>Caerostris</taxon>
    </lineage>
</organism>
<dbReference type="Pfam" id="PF21989">
    <property type="entry name" value="RA_2"/>
    <property type="match status" value="1"/>
</dbReference>
<gene>
    <name evidence="2" type="primary">TLN1</name>
    <name evidence="2" type="ORF">CEXT_482011</name>
</gene>
<dbReference type="GO" id="GO:0005925">
    <property type="term" value="C:focal adhesion"/>
    <property type="evidence" value="ECO:0007669"/>
    <property type="project" value="TreeGrafter"/>
</dbReference>
<dbReference type="Proteomes" id="UP001054945">
    <property type="component" value="Unassembled WGS sequence"/>
</dbReference>
<dbReference type="CDD" id="cd17090">
    <property type="entry name" value="FERM_F1_TLN"/>
    <property type="match status" value="1"/>
</dbReference>
<name>A0AAV4XN74_CAEEX</name>
<sequence>MSSKRCNSTLHHCLRCMQNHKGEDSRRRRIRIGRIKNYGLFLADEDPKKGVWLESGRSLEYYLLRNGDLLEYKRKMRTLRVRMLDGTVKTVLVDDSQVVANLMVVICTKIGITNHDEFSLIRDIPDENKEPNTGTLTLRKVKVILFILLVNQHKDIKYKDELVDHSKTLREQGIDEEETLLLRRKFFFSDQNVDSRDPVQLNLLYVQENERKNKLLFLASLVTKDRRSAPR</sequence>
<evidence type="ECO:0000259" key="1">
    <source>
        <dbReference type="PROSITE" id="PS50057"/>
    </source>
</evidence>
<dbReference type="EMBL" id="BPLR01017905">
    <property type="protein sequence ID" value="GIY95385.1"/>
    <property type="molecule type" value="Genomic_DNA"/>
</dbReference>
<dbReference type="InterPro" id="IPR032425">
    <property type="entry name" value="FERM_f0"/>
</dbReference>
<dbReference type="GO" id="GO:0005886">
    <property type="term" value="C:plasma membrane"/>
    <property type="evidence" value="ECO:0007669"/>
    <property type="project" value="TreeGrafter"/>
</dbReference>
<dbReference type="PANTHER" id="PTHR19981">
    <property type="entry name" value="TALIN"/>
    <property type="match status" value="1"/>
</dbReference>
<feature type="domain" description="FERM" evidence="1">
    <location>
        <begin position="77"/>
        <end position="231"/>
    </location>
</feature>
<dbReference type="GO" id="GO:0030036">
    <property type="term" value="P:actin cytoskeleton organization"/>
    <property type="evidence" value="ECO:0007669"/>
    <property type="project" value="TreeGrafter"/>
</dbReference>
<dbReference type="GO" id="GO:0098609">
    <property type="term" value="P:cell-cell adhesion"/>
    <property type="evidence" value="ECO:0007669"/>
    <property type="project" value="TreeGrafter"/>
</dbReference>
<accession>A0AAV4XN74</accession>
<dbReference type="AlphaFoldDB" id="A0AAV4XN74"/>
<dbReference type="Pfam" id="PF16511">
    <property type="entry name" value="FERM_f0"/>
    <property type="match status" value="1"/>
</dbReference>
<dbReference type="PANTHER" id="PTHR19981:SF1">
    <property type="entry name" value="RHEA, ISOFORM B"/>
    <property type="match status" value="1"/>
</dbReference>
<dbReference type="SUPFAM" id="SSF54236">
    <property type="entry name" value="Ubiquitin-like"/>
    <property type="match status" value="1"/>
</dbReference>
<dbReference type="Gene3D" id="3.10.20.90">
    <property type="entry name" value="Phosphatidylinositol 3-kinase Catalytic Subunit, Chain A, domain 1"/>
    <property type="match status" value="2"/>
</dbReference>
<keyword evidence="3" id="KW-1185">Reference proteome</keyword>
<dbReference type="PROSITE" id="PS50057">
    <property type="entry name" value="FERM_3"/>
    <property type="match status" value="1"/>
</dbReference>
<dbReference type="Gene3D" id="1.20.80.10">
    <property type="match status" value="1"/>
</dbReference>
<proteinExistence type="predicted"/>
<protein>
    <submittedName>
        <fullName evidence="2">Talin-1</fullName>
    </submittedName>
</protein>
<dbReference type="InterPro" id="IPR000299">
    <property type="entry name" value="FERM_domain"/>
</dbReference>
<evidence type="ECO:0000313" key="2">
    <source>
        <dbReference type="EMBL" id="GIY95385.1"/>
    </source>
</evidence>
<dbReference type="InterPro" id="IPR014352">
    <property type="entry name" value="FERM/acyl-CoA-bd_prot_sf"/>
</dbReference>
<dbReference type="GO" id="GO:0005178">
    <property type="term" value="F:integrin binding"/>
    <property type="evidence" value="ECO:0007669"/>
    <property type="project" value="TreeGrafter"/>
</dbReference>
<dbReference type="InterPro" id="IPR029071">
    <property type="entry name" value="Ubiquitin-like_domsf"/>
</dbReference>
<dbReference type="GO" id="GO:0005737">
    <property type="term" value="C:cytoplasm"/>
    <property type="evidence" value="ECO:0007669"/>
    <property type="project" value="TreeGrafter"/>
</dbReference>
<reference evidence="2 3" key="1">
    <citation type="submission" date="2021-06" db="EMBL/GenBank/DDBJ databases">
        <title>Caerostris extrusa draft genome.</title>
        <authorList>
            <person name="Kono N."/>
            <person name="Arakawa K."/>
        </authorList>
    </citation>
    <scope>NUCLEOTIDE SEQUENCE [LARGE SCALE GENOMIC DNA]</scope>
</reference>
<comment type="caution">
    <text evidence="2">The sequence shown here is derived from an EMBL/GenBank/DDBJ whole genome shotgun (WGS) entry which is preliminary data.</text>
</comment>